<sequence>MEDATAVSCDSHPTRPAHWACPRCRTHLCPECVVPAPAGSAPGTGRLRLCPGCNLPVEPLPVSNFLPPFWRRLPRIFRYPLRPRPLVVILGVAGANLLVRALPVPLPWLTFLLLFLLWGVLLNYAYVVLQETARGNFEPPSPGRVSTEQFPVVFKMVALYAVVGGAIGLVAGVAGGLAVAFLGRASASAVAWVAIPLALAAFCYMPSMLMILVVTGSLVQALHPGRFGALVARTGRGYLVLLAFLLLLGAAPAALLRLTGGVLPPVLLFFLGQAASNYYLLVTYHLMGCFILQYHEELGFPVETDLLERAAGAGAGGPGAGGGSRARVDALIQQGRYDEAAAWLQGPARAEVRDDPELSDRLFRLLRRRPDPAAALAHAGEYLDLLVRVGDRAGARRAYLECLELDADFAPAAEVLYRVGGWLMEAGDLKRGAAALQRLVRRYPESPRVPEACFRLAQVIHERLMKPAQARSILEGVLRRFPGHEIAPRIRRYLEQMPAA</sequence>
<dbReference type="SUPFAM" id="SSF48452">
    <property type="entry name" value="TPR-like"/>
    <property type="match status" value="1"/>
</dbReference>
<keyword evidence="3" id="KW-1185">Reference proteome</keyword>
<organism evidence="2 3">
    <name type="scientific">Dissulfurirhabdus thermomarina</name>
    <dbReference type="NCBI Taxonomy" id="1765737"/>
    <lineage>
        <taxon>Bacteria</taxon>
        <taxon>Deltaproteobacteria</taxon>
        <taxon>Dissulfurirhabdaceae</taxon>
        <taxon>Dissulfurirhabdus</taxon>
    </lineage>
</organism>
<feature type="transmembrane region" description="Helical" evidence="1">
    <location>
        <begin position="237"/>
        <end position="256"/>
    </location>
</feature>
<dbReference type="AlphaFoldDB" id="A0A6N9TSF4"/>
<dbReference type="InterPro" id="IPR019734">
    <property type="entry name" value="TPR_rpt"/>
</dbReference>
<dbReference type="Pfam" id="PF13174">
    <property type="entry name" value="TPR_6"/>
    <property type="match status" value="1"/>
</dbReference>
<keyword evidence="1" id="KW-0472">Membrane</keyword>
<reference evidence="2 3" key="1">
    <citation type="submission" date="2020-02" db="EMBL/GenBank/DDBJ databases">
        <title>Comparative genomics of sulfur disproportionating microorganisms.</title>
        <authorList>
            <person name="Ward L.M."/>
            <person name="Bertran E."/>
            <person name="Johnston D.T."/>
        </authorList>
    </citation>
    <scope>NUCLEOTIDE SEQUENCE [LARGE SCALE GENOMIC DNA]</scope>
    <source>
        <strain evidence="2 3">DSM 100025</strain>
    </source>
</reference>
<evidence type="ECO:0000313" key="2">
    <source>
        <dbReference type="EMBL" id="NDY43023.1"/>
    </source>
</evidence>
<dbReference type="Gene3D" id="1.25.40.10">
    <property type="entry name" value="Tetratricopeptide repeat domain"/>
    <property type="match status" value="1"/>
</dbReference>
<comment type="caution">
    <text evidence="2">The sequence shown here is derived from an EMBL/GenBank/DDBJ whole genome shotgun (WGS) entry which is preliminary data.</text>
</comment>
<gene>
    <name evidence="2" type="ORF">G3N55_09235</name>
</gene>
<evidence type="ECO:0000256" key="1">
    <source>
        <dbReference type="SAM" id="Phobius"/>
    </source>
</evidence>
<dbReference type="Proteomes" id="UP000469346">
    <property type="component" value="Unassembled WGS sequence"/>
</dbReference>
<feature type="transmembrane region" description="Helical" evidence="1">
    <location>
        <begin position="189"/>
        <end position="216"/>
    </location>
</feature>
<feature type="transmembrane region" description="Helical" evidence="1">
    <location>
        <begin position="108"/>
        <end position="129"/>
    </location>
</feature>
<accession>A0A6N9TSF4</accession>
<proteinExistence type="predicted"/>
<dbReference type="EMBL" id="JAAGRR010000110">
    <property type="protein sequence ID" value="NDY43023.1"/>
    <property type="molecule type" value="Genomic_DNA"/>
</dbReference>
<protein>
    <submittedName>
        <fullName evidence="2">Tetratricopeptide repeat protein</fullName>
    </submittedName>
</protein>
<dbReference type="RefSeq" id="WP_163299145.1">
    <property type="nucleotide sequence ID" value="NZ_JAAGRR010000110.1"/>
</dbReference>
<feature type="transmembrane region" description="Helical" evidence="1">
    <location>
        <begin position="157"/>
        <end position="183"/>
    </location>
</feature>
<keyword evidence="1" id="KW-0812">Transmembrane</keyword>
<feature type="transmembrane region" description="Helical" evidence="1">
    <location>
        <begin position="262"/>
        <end position="281"/>
    </location>
</feature>
<dbReference type="InterPro" id="IPR011990">
    <property type="entry name" value="TPR-like_helical_dom_sf"/>
</dbReference>
<keyword evidence="1" id="KW-1133">Transmembrane helix</keyword>
<feature type="transmembrane region" description="Helical" evidence="1">
    <location>
        <begin position="85"/>
        <end position="102"/>
    </location>
</feature>
<name>A0A6N9TSF4_DISTH</name>
<evidence type="ECO:0000313" key="3">
    <source>
        <dbReference type="Proteomes" id="UP000469346"/>
    </source>
</evidence>